<keyword evidence="2" id="KW-1185">Reference proteome</keyword>
<proteinExistence type="predicted"/>
<accession>A0A4S8LGI6</accession>
<gene>
    <name evidence="1" type="ORF">K435DRAFT_969667</name>
</gene>
<reference evidence="1 2" key="1">
    <citation type="journal article" date="2019" name="Nat. Ecol. Evol.">
        <title>Megaphylogeny resolves global patterns of mushroom evolution.</title>
        <authorList>
            <person name="Varga T."/>
            <person name="Krizsan K."/>
            <person name="Foldi C."/>
            <person name="Dima B."/>
            <person name="Sanchez-Garcia M."/>
            <person name="Sanchez-Ramirez S."/>
            <person name="Szollosi G.J."/>
            <person name="Szarkandi J.G."/>
            <person name="Papp V."/>
            <person name="Albert L."/>
            <person name="Andreopoulos W."/>
            <person name="Angelini C."/>
            <person name="Antonin V."/>
            <person name="Barry K.W."/>
            <person name="Bougher N.L."/>
            <person name="Buchanan P."/>
            <person name="Buyck B."/>
            <person name="Bense V."/>
            <person name="Catcheside P."/>
            <person name="Chovatia M."/>
            <person name="Cooper J."/>
            <person name="Damon W."/>
            <person name="Desjardin D."/>
            <person name="Finy P."/>
            <person name="Geml J."/>
            <person name="Haridas S."/>
            <person name="Hughes K."/>
            <person name="Justo A."/>
            <person name="Karasinski D."/>
            <person name="Kautmanova I."/>
            <person name="Kiss B."/>
            <person name="Kocsube S."/>
            <person name="Kotiranta H."/>
            <person name="LaButti K.M."/>
            <person name="Lechner B.E."/>
            <person name="Liimatainen K."/>
            <person name="Lipzen A."/>
            <person name="Lukacs Z."/>
            <person name="Mihaltcheva S."/>
            <person name="Morgado L.N."/>
            <person name="Niskanen T."/>
            <person name="Noordeloos M.E."/>
            <person name="Ohm R.A."/>
            <person name="Ortiz-Santana B."/>
            <person name="Ovrebo C."/>
            <person name="Racz N."/>
            <person name="Riley R."/>
            <person name="Savchenko A."/>
            <person name="Shiryaev A."/>
            <person name="Soop K."/>
            <person name="Spirin V."/>
            <person name="Szebenyi C."/>
            <person name="Tomsovsky M."/>
            <person name="Tulloss R.E."/>
            <person name="Uehling J."/>
            <person name="Grigoriev I.V."/>
            <person name="Vagvolgyi C."/>
            <person name="Papp T."/>
            <person name="Martin F.M."/>
            <person name="Miettinen O."/>
            <person name="Hibbett D.S."/>
            <person name="Nagy L.G."/>
        </authorList>
    </citation>
    <scope>NUCLEOTIDE SEQUENCE [LARGE SCALE GENOMIC DNA]</scope>
    <source>
        <strain evidence="1 2">CBS 962.96</strain>
    </source>
</reference>
<evidence type="ECO:0000313" key="2">
    <source>
        <dbReference type="Proteomes" id="UP000297245"/>
    </source>
</evidence>
<sequence length="145" mass="16815">MSAKRDLGQDIGIKHDWYMYLEFQHIPIESLKYACIYPLTTPFAHVSPLPESSSHLVALMSPFTPRSLPKHTPNSYNHMSHTRRNRERNLILAPYHQRVFKFFSILLIHVYLNHPSLSLPPLSSIYTHNTSSFVLPNICFIDSPE</sequence>
<evidence type="ECO:0000313" key="1">
    <source>
        <dbReference type="EMBL" id="THU88001.1"/>
    </source>
</evidence>
<dbReference type="Proteomes" id="UP000297245">
    <property type="component" value="Unassembled WGS sequence"/>
</dbReference>
<dbReference type="AlphaFoldDB" id="A0A4S8LGI6"/>
<protein>
    <submittedName>
        <fullName evidence="1">Uncharacterized protein</fullName>
    </submittedName>
</protein>
<name>A0A4S8LGI6_DENBC</name>
<organism evidence="1 2">
    <name type="scientific">Dendrothele bispora (strain CBS 962.96)</name>
    <dbReference type="NCBI Taxonomy" id="1314807"/>
    <lineage>
        <taxon>Eukaryota</taxon>
        <taxon>Fungi</taxon>
        <taxon>Dikarya</taxon>
        <taxon>Basidiomycota</taxon>
        <taxon>Agaricomycotina</taxon>
        <taxon>Agaricomycetes</taxon>
        <taxon>Agaricomycetidae</taxon>
        <taxon>Agaricales</taxon>
        <taxon>Agaricales incertae sedis</taxon>
        <taxon>Dendrothele</taxon>
    </lineage>
</organism>
<dbReference type="EMBL" id="ML179426">
    <property type="protein sequence ID" value="THU88001.1"/>
    <property type="molecule type" value="Genomic_DNA"/>
</dbReference>